<name>B0G6H5_9FIRM</name>
<gene>
    <name evidence="2" type="ORF">DORFOR_01959</name>
</gene>
<dbReference type="Proteomes" id="UP000005359">
    <property type="component" value="Unassembled WGS sequence"/>
</dbReference>
<dbReference type="eggNOG" id="ENOG502ZHA7">
    <property type="taxonomic scope" value="Bacteria"/>
</dbReference>
<reference evidence="2 3" key="1">
    <citation type="submission" date="2007-10" db="EMBL/GenBank/DDBJ databases">
        <title>Draft genome sequence of Dorea formicigenerans(ATCC 27755).</title>
        <authorList>
            <person name="Sudarsanam P."/>
            <person name="Ley R."/>
            <person name="Guruge J."/>
            <person name="Turnbaugh P.J."/>
            <person name="Mahowald M."/>
            <person name="Liep D."/>
            <person name="Gordon J."/>
        </authorList>
    </citation>
    <scope>NUCLEOTIDE SEQUENCE [LARGE SCALE GENOMIC DNA]</scope>
    <source>
        <strain evidence="2 3">ATCC 27755</strain>
    </source>
</reference>
<protein>
    <submittedName>
        <fullName evidence="2">Uncharacterized protein</fullName>
    </submittedName>
</protein>
<keyword evidence="1" id="KW-1133">Transmembrane helix</keyword>
<comment type="caution">
    <text evidence="2">The sequence shown here is derived from an EMBL/GenBank/DDBJ whole genome shotgun (WGS) entry which is preliminary data.</text>
</comment>
<evidence type="ECO:0000313" key="3">
    <source>
        <dbReference type="Proteomes" id="UP000005359"/>
    </source>
</evidence>
<keyword evidence="1" id="KW-0812">Transmembrane</keyword>
<dbReference type="PaxDb" id="411461-DORFOR_01959"/>
<evidence type="ECO:0000313" key="2">
    <source>
        <dbReference type="EMBL" id="EDR46736.1"/>
    </source>
</evidence>
<feature type="transmembrane region" description="Helical" evidence="1">
    <location>
        <begin position="32"/>
        <end position="50"/>
    </location>
</feature>
<proteinExistence type="predicted"/>
<evidence type="ECO:0000256" key="1">
    <source>
        <dbReference type="SAM" id="Phobius"/>
    </source>
</evidence>
<reference evidence="2 3" key="2">
    <citation type="submission" date="2007-10" db="EMBL/GenBank/DDBJ databases">
        <authorList>
            <person name="Fulton L."/>
            <person name="Clifton S."/>
            <person name="Fulton B."/>
            <person name="Xu J."/>
            <person name="Minx P."/>
            <person name="Pepin K.H."/>
            <person name="Johnson M."/>
            <person name="Thiruvilangam P."/>
            <person name="Bhonagiri V."/>
            <person name="Nash W.E."/>
            <person name="Wang C."/>
            <person name="Mardis E.R."/>
            <person name="Wilson R.K."/>
        </authorList>
    </citation>
    <scope>NUCLEOTIDE SEQUENCE [LARGE SCALE GENOMIC DNA]</scope>
    <source>
        <strain evidence="2 3">ATCC 27755</strain>
    </source>
</reference>
<dbReference type="STRING" id="411461.DORFOR_01959"/>
<dbReference type="RefSeq" id="WP_005333552.1">
    <property type="nucleotide sequence ID" value="NZ_AAXA02000014.1"/>
</dbReference>
<organism evidence="2 3">
    <name type="scientific">Dorea formicigenerans ATCC 27755</name>
    <dbReference type="NCBI Taxonomy" id="411461"/>
    <lineage>
        <taxon>Bacteria</taxon>
        <taxon>Bacillati</taxon>
        <taxon>Bacillota</taxon>
        <taxon>Clostridia</taxon>
        <taxon>Lachnospirales</taxon>
        <taxon>Lachnospiraceae</taxon>
        <taxon>Dorea</taxon>
    </lineage>
</organism>
<dbReference type="EMBL" id="AAXA02000014">
    <property type="protein sequence ID" value="EDR46736.1"/>
    <property type="molecule type" value="Genomic_DNA"/>
</dbReference>
<accession>B0G6H5</accession>
<feature type="transmembrane region" description="Helical" evidence="1">
    <location>
        <begin position="171"/>
        <end position="192"/>
    </location>
</feature>
<sequence length="228" mass="26302">MRFCDLFISYKIGLKSIKSTIPFTKLSLYRKIFVIILFASAIISGILLIFKQTWASYIPMALGIISLIIFFIIDSMKRNLKVMLQQHYAPYSEKRMNMTINVLKDYGIEIQNFDSLDMLIEEAKQAQIQCDYIAPLKKPFKTLGAIIIPIVAFVAQKIGNAASQDEMITMALQVIVLVLLTFSLIFSLTPIIKDILYRDYNKYDDFIYDLRQIKLFYAKKNATYSNPI</sequence>
<keyword evidence="1" id="KW-0472">Membrane</keyword>
<feature type="transmembrane region" description="Helical" evidence="1">
    <location>
        <begin position="56"/>
        <end position="73"/>
    </location>
</feature>
<dbReference type="GeneID" id="92865316"/>
<dbReference type="AlphaFoldDB" id="B0G6H5"/>
<feature type="transmembrane region" description="Helical" evidence="1">
    <location>
        <begin position="142"/>
        <end position="159"/>
    </location>
</feature>